<comment type="caution">
    <text evidence="2">The sequence shown here is derived from an EMBL/GenBank/DDBJ whole genome shotgun (WGS) entry which is preliminary data.</text>
</comment>
<accession>E7RUU1</accession>
<evidence type="ECO:0000313" key="3">
    <source>
        <dbReference type="Proteomes" id="UP000011021"/>
    </source>
</evidence>
<dbReference type="SUPFAM" id="SSF140931">
    <property type="entry name" value="Fic-like"/>
    <property type="match status" value="1"/>
</dbReference>
<name>E7RUU1_9BURK</name>
<keyword evidence="3" id="KW-1185">Reference proteome</keyword>
<sequence>METLSLDEVLAIHEALTQDFNKSNDPISPPGVRSLDLLSSAVSRQYTGYNGKLKYDTISLNAASLTYGVCLNHPFHNGNKRTALVSMLCHLDKNEHTFDQNLTRDDLYKFMIKIASHGFLKKATKGHQADQEVEEMAHWIRKRLRRVEHGERVITFRELKSILEAHGFKLENHKNNSVDVVRYVEKSSFLGLRKNIDRERVVRISYPGDGKSVGKGLLRDLRERCKLTEENGIDSKIFYAKERPMDRFIQEYRGLLRRLAKV</sequence>
<reference evidence="2 3" key="1">
    <citation type="submission" date="2010-12" db="EMBL/GenBank/DDBJ databases">
        <authorList>
            <person name="Muzny D."/>
            <person name="Qin X."/>
            <person name="Deng J."/>
            <person name="Jiang H."/>
            <person name="Liu Y."/>
            <person name="Qu J."/>
            <person name="Song X.-Z."/>
            <person name="Zhang L."/>
            <person name="Thornton R."/>
            <person name="Coyle M."/>
            <person name="Francisco L."/>
            <person name="Jackson L."/>
            <person name="Javaid M."/>
            <person name="Korchina V."/>
            <person name="Kovar C."/>
            <person name="Mata R."/>
            <person name="Mathew T."/>
            <person name="Ngo R."/>
            <person name="Nguyen L."/>
            <person name="Nguyen N."/>
            <person name="Okwuonu G."/>
            <person name="Ongeri F."/>
            <person name="Pham C."/>
            <person name="Simmons D."/>
            <person name="Wilczek-Boney K."/>
            <person name="Hale W."/>
            <person name="Jakkamsetti A."/>
            <person name="Pham P."/>
            <person name="Ruth R."/>
            <person name="San Lucas F."/>
            <person name="Warren J."/>
            <person name="Zhang J."/>
            <person name="Zhao Z."/>
            <person name="Zhou C."/>
            <person name="Zhu D."/>
            <person name="Lee S."/>
            <person name="Bess C."/>
            <person name="Blankenburg K."/>
            <person name="Forbes L."/>
            <person name="Fu Q."/>
            <person name="Gubbala S."/>
            <person name="Hirani K."/>
            <person name="Jayaseelan J.C."/>
            <person name="Lara F."/>
            <person name="Munidasa M."/>
            <person name="Palculict T."/>
            <person name="Patil S."/>
            <person name="Pu L.-L."/>
            <person name="Saada N."/>
            <person name="Tang L."/>
            <person name="Weissenberger G."/>
            <person name="Zhu Y."/>
            <person name="Hemphill L."/>
            <person name="Shang Y."/>
            <person name="Youmans B."/>
            <person name="Ayvaz T."/>
            <person name="Ross M."/>
            <person name="Santibanez J."/>
            <person name="Aqrawi P."/>
            <person name="Gross S."/>
            <person name="Joshi V."/>
            <person name="Fowler G."/>
            <person name="Nazareth L."/>
            <person name="Reid J."/>
            <person name="Worley K."/>
            <person name="Petrosino J."/>
            <person name="Highlander S."/>
            <person name="Gibbs R."/>
        </authorList>
    </citation>
    <scope>NUCLEOTIDE SEQUENCE [LARGE SCALE GENOMIC DNA]</scope>
    <source>
        <strain evidence="2 3">ATCC 51599</strain>
    </source>
</reference>
<dbReference type="Pfam" id="PF02661">
    <property type="entry name" value="Fic"/>
    <property type="match status" value="1"/>
</dbReference>
<evidence type="ECO:0000259" key="1">
    <source>
        <dbReference type="PROSITE" id="PS51459"/>
    </source>
</evidence>
<gene>
    <name evidence="2" type="ORF">HMPREF0551_0257</name>
</gene>
<dbReference type="Proteomes" id="UP000011021">
    <property type="component" value="Unassembled WGS sequence"/>
</dbReference>
<proteinExistence type="predicted"/>
<dbReference type="GO" id="GO:0016301">
    <property type="term" value="F:kinase activity"/>
    <property type="evidence" value="ECO:0007669"/>
    <property type="project" value="InterPro"/>
</dbReference>
<dbReference type="eggNOG" id="COG3654">
    <property type="taxonomic scope" value="Bacteria"/>
</dbReference>
<dbReference type="HOGENOM" id="CLU_089973_0_0_4"/>
<protein>
    <submittedName>
        <fullName evidence="2">Death-on-curing family protein</fullName>
    </submittedName>
</protein>
<dbReference type="STRING" id="887898.HMPREF0551_0257"/>
<dbReference type="AlphaFoldDB" id="E7RUU1"/>
<dbReference type="InterPro" id="IPR003812">
    <property type="entry name" value="Fido"/>
</dbReference>
<organism evidence="2 3">
    <name type="scientific">Lautropia mirabilis ATCC 51599</name>
    <dbReference type="NCBI Taxonomy" id="887898"/>
    <lineage>
        <taxon>Bacteria</taxon>
        <taxon>Pseudomonadati</taxon>
        <taxon>Pseudomonadota</taxon>
        <taxon>Betaproteobacteria</taxon>
        <taxon>Burkholderiales</taxon>
        <taxon>Burkholderiaceae</taxon>
        <taxon>Lautropia</taxon>
    </lineage>
</organism>
<dbReference type="InterPro" id="IPR053737">
    <property type="entry name" value="Type_II_TA_Toxin"/>
</dbReference>
<dbReference type="EMBL" id="AEQP01000001">
    <property type="protein sequence ID" value="EFV96074.1"/>
    <property type="molecule type" value="Genomic_DNA"/>
</dbReference>
<evidence type="ECO:0000313" key="2">
    <source>
        <dbReference type="EMBL" id="EFV96074.1"/>
    </source>
</evidence>
<dbReference type="InterPro" id="IPR036597">
    <property type="entry name" value="Fido-like_dom_sf"/>
</dbReference>
<feature type="domain" description="Fido" evidence="1">
    <location>
        <begin position="4"/>
        <end position="142"/>
    </location>
</feature>
<dbReference type="Gene3D" id="1.20.120.1870">
    <property type="entry name" value="Fic/DOC protein, Fido domain"/>
    <property type="match status" value="1"/>
</dbReference>
<dbReference type="InterPro" id="IPR006440">
    <property type="entry name" value="Doc"/>
</dbReference>
<dbReference type="RefSeq" id="WP_005672082.1">
    <property type="nucleotide sequence ID" value="NZ_CP146288.1"/>
</dbReference>
<dbReference type="PROSITE" id="PS51459">
    <property type="entry name" value="FIDO"/>
    <property type="match status" value="1"/>
</dbReference>
<dbReference type="NCBIfam" id="TIGR01550">
    <property type="entry name" value="DOC_P1"/>
    <property type="match status" value="1"/>
</dbReference>